<dbReference type="InterPro" id="IPR022617">
    <property type="entry name" value="Rad60/SUMO-like_dom"/>
</dbReference>
<proteinExistence type="predicted"/>
<comment type="caution">
    <text evidence="4">The sequence shown here is derived from an EMBL/GenBank/DDBJ whole genome shotgun (WGS) entry which is preliminary data.</text>
</comment>
<feature type="transmembrane region" description="Helical" evidence="2">
    <location>
        <begin position="24"/>
        <end position="44"/>
    </location>
</feature>
<keyword evidence="2" id="KW-0812">Transmembrane</keyword>
<sequence length="573" mass="64405">MVIRLEIPGLCSGSNVKGPSMESVVAFMIFVLIDVGSSVMFIFVSSSGSDLDIFFDGSLRFRILLAGAIRVFGERKNLVLVCLLKADATSLVSSKCCTWSWPTGTCVALNSSTSAAISTGRAEDDFFAFSDEAIAPPKKKRKKKDKKPTSENSTVDIVAHERQKGPQEFAKEESTKSESPSNKAQYDNLIEELGLQTVEENVKKSVSVKMRKIQTTETNNDDQFLKELDKNIELTQPDGELDKILQKYSSSEHLVTLNGRQIPIKQALFALTVEVDLEDDEQIGFHLRVRSNAQFKTILREILKQLELHNRKLPAGWTDDCESLVFYVQDHDIILTQDLRVGSLLLSGAQLPLSDAGDAFAITAVLTQEAMARKQRREASLDKLAQSQDQTEDLDEDELIVIILDPQKNNEKTSLSAEKGVTVKELLDIFLVRMNYPDSLKIELKRDGLVLDKTMPVDLQLKNNDVVEVVYNLEDLESFEEHEVTVISDEDVMEPEQSNYFSIKLKGKDQKEVRAQVNPKTKIKTIAEFYLSKVGLDPKTRIRLVFDYEELDLDANVEHTELEDGYLVDVELL</sequence>
<reference evidence="4" key="1">
    <citation type="journal article" date="2021" name="Open Biol.">
        <title>Shared evolutionary footprints suggest mitochondrial oxidative damage underlies multiple complex I losses in fungi.</title>
        <authorList>
            <person name="Schikora-Tamarit M.A."/>
            <person name="Marcet-Houben M."/>
            <person name="Nosek J."/>
            <person name="Gabaldon T."/>
        </authorList>
    </citation>
    <scope>NUCLEOTIDE SEQUENCE</scope>
    <source>
        <strain evidence="4">NCAIM Y.01608</strain>
    </source>
</reference>
<dbReference type="SUPFAM" id="SSF54236">
    <property type="entry name" value="Ubiquitin-like"/>
    <property type="match status" value="1"/>
</dbReference>
<dbReference type="AlphaFoldDB" id="A0A9P8P0N9"/>
<feature type="compositionally biased region" description="Basic and acidic residues" evidence="1">
    <location>
        <begin position="158"/>
        <end position="176"/>
    </location>
</feature>
<protein>
    <recommendedName>
        <fullName evidence="3">Rad60/SUMO-like domain-containing protein</fullName>
    </recommendedName>
</protein>
<dbReference type="Proteomes" id="UP000788993">
    <property type="component" value="Unassembled WGS sequence"/>
</dbReference>
<keyword evidence="2" id="KW-0472">Membrane</keyword>
<dbReference type="CDD" id="cd17080">
    <property type="entry name" value="Ubl_SLD2_Esc2_like"/>
    <property type="match status" value="1"/>
</dbReference>
<keyword evidence="2" id="KW-1133">Transmembrane helix</keyword>
<keyword evidence="5" id="KW-1185">Reference proteome</keyword>
<reference evidence="4" key="2">
    <citation type="submission" date="2021-01" db="EMBL/GenBank/DDBJ databases">
        <authorList>
            <person name="Schikora-Tamarit M.A."/>
        </authorList>
    </citation>
    <scope>NUCLEOTIDE SEQUENCE</scope>
    <source>
        <strain evidence="4">NCAIM Y.01608</strain>
    </source>
</reference>
<accession>A0A9P8P0N9</accession>
<feature type="compositionally biased region" description="Basic residues" evidence="1">
    <location>
        <begin position="137"/>
        <end position="146"/>
    </location>
</feature>
<dbReference type="Pfam" id="PF11976">
    <property type="entry name" value="Rad60-SLD"/>
    <property type="match status" value="1"/>
</dbReference>
<gene>
    <name evidence="4" type="ORF">OGATHE_004480</name>
</gene>
<name>A0A9P8P0N9_9ASCO</name>
<dbReference type="Gene3D" id="3.10.20.90">
    <property type="entry name" value="Phosphatidylinositol 3-kinase Catalytic Subunit, Chain A, domain 1"/>
    <property type="match status" value="2"/>
</dbReference>
<dbReference type="InterPro" id="IPR029071">
    <property type="entry name" value="Ubiquitin-like_domsf"/>
</dbReference>
<feature type="region of interest" description="Disordered" evidence="1">
    <location>
        <begin position="137"/>
        <end position="183"/>
    </location>
</feature>
<evidence type="ECO:0000313" key="4">
    <source>
        <dbReference type="EMBL" id="KAH3662904.1"/>
    </source>
</evidence>
<evidence type="ECO:0000313" key="5">
    <source>
        <dbReference type="Proteomes" id="UP000788993"/>
    </source>
</evidence>
<evidence type="ECO:0000259" key="3">
    <source>
        <dbReference type="Pfam" id="PF11976"/>
    </source>
</evidence>
<evidence type="ECO:0000256" key="1">
    <source>
        <dbReference type="SAM" id="MobiDB-lite"/>
    </source>
</evidence>
<organism evidence="4 5">
    <name type="scientific">Ogataea polymorpha</name>
    <dbReference type="NCBI Taxonomy" id="460523"/>
    <lineage>
        <taxon>Eukaryota</taxon>
        <taxon>Fungi</taxon>
        <taxon>Dikarya</taxon>
        <taxon>Ascomycota</taxon>
        <taxon>Saccharomycotina</taxon>
        <taxon>Pichiomycetes</taxon>
        <taxon>Pichiales</taxon>
        <taxon>Pichiaceae</taxon>
        <taxon>Ogataea</taxon>
    </lineage>
</organism>
<dbReference type="EMBL" id="JAEUBD010001266">
    <property type="protein sequence ID" value="KAH3662904.1"/>
    <property type="molecule type" value="Genomic_DNA"/>
</dbReference>
<evidence type="ECO:0000256" key="2">
    <source>
        <dbReference type="SAM" id="Phobius"/>
    </source>
</evidence>
<feature type="domain" description="Rad60/SUMO-like" evidence="3">
    <location>
        <begin position="502"/>
        <end position="570"/>
    </location>
</feature>